<dbReference type="Gene3D" id="3.30.420.10">
    <property type="entry name" value="Ribonuclease H-like superfamily/Ribonuclease H"/>
    <property type="match status" value="1"/>
</dbReference>
<dbReference type="SUPFAM" id="SSF53098">
    <property type="entry name" value="Ribonuclease H-like"/>
    <property type="match status" value="1"/>
</dbReference>
<dbReference type="PROSITE" id="PS50164">
    <property type="entry name" value="GIY_YIG"/>
    <property type="match status" value="1"/>
</dbReference>
<dbReference type="GO" id="GO:0004527">
    <property type="term" value="F:exonuclease activity"/>
    <property type="evidence" value="ECO:0007669"/>
    <property type="project" value="UniProtKB-ARBA"/>
</dbReference>
<dbReference type="GO" id="GO:0006260">
    <property type="term" value="P:DNA replication"/>
    <property type="evidence" value="ECO:0007669"/>
    <property type="project" value="InterPro"/>
</dbReference>
<evidence type="ECO:0000256" key="4">
    <source>
        <dbReference type="ARBA" id="ARBA00022801"/>
    </source>
</evidence>
<dbReference type="InterPro" id="IPR036397">
    <property type="entry name" value="RNaseH_sf"/>
</dbReference>
<dbReference type="SMART" id="SM00479">
    <property type="entry name" value="EXOIII"/>
    <property type="match status" value="1"/>
</dbReference>
<dbReference type="GO" id="GO:0009432">
    <property type="term" value="P:SOS response"/>
    <property type="evidence" value="ECO:0007669"/>
    <property type="project" value="UniProtKB-KW"/>
</dbReference>
<dbReference type="SUPFAM" id="SSF82771">
    <property type="entry name" value="GIY-YIG endonuclease"/>
    <property type="match status" value="1"/>
</dbReference>
<dbReference type="FunFam" id="3.30.420.10:FF:000045">
    <property type="entry name" value="3'-5' exonuclease DinG"/>
    <property type="match status" value="1"/>
</dbReference>
<dbReference type="GO" id="GO:0006289">
    <property type="term" value="P:nucleotide-excision repair"/>
    <property type="evidence" value="ECO:0007669"/>
    <property type="project" value="InterPro"/>
</dbReference>
<feature type="domain" description="GIY-YIG" evidence="14">
    <location>
        <begin position="236"/>
        <end position="314"/>
    </location>
</feature>
<evidence type="ECO:0000256" key="6">
    <source>
        <dbReference type="ARBA" id="ARBA00023204"/>
    </source>
</evidence>
<dbReference type="EMBL" id="JAGSPN010000001">
    <property type="protein sequence ID" value="MBR7780721.1"/>
    <property type="molecule type" value="Genomic_DNA"/>
</dbReference>
<proteinExistence type="predicted"/>
<dbReference type="CDD" id="cd06127">
    <property type="entry name" value="DEDDh"/>
    <property type="match status" value="1"/>
</dbReference>
<dbReference type="Pfam" id="PF00929">
    <property type="entry name" value="RNase_T"/>
    <property type="match status" value="1"/>
</dbReference>
<comment type="function">
    <text evidence="8">DNA polymerase III is a complex, multichain enzyme responsible for most of the replicative synthesis in bacteria. The epsilon subunit contain the editing function and is a proofreading 3'-5' exonuclease.</text>
</comment>
<keyword evidence="5" id="KW-0267">Excision nuclease</keyword>
<dbReference type="NCBIfam" id="TIGR00573">
    <property type="entry name" value="dnaq"/>
    <property type="match status" value="1"/>
</dbReference>
<dbReference type="EC" id="2.7.7.7" evidence="1"/>
<evidence type="ECO:0000256" key="5">
    <source>
        <dbReference type="ARBA" id="ARBA00022881"/>
    </source>
</evidence>
<reference evidence="15" key="1">
    <citation type="submission" date="2021-04" db="EMBL/GenBank/DDBJ databases">
        <title>novel species isolated from subtropical streams in China.</title>
        <authorList>
            <person name="Lu H."/>
        </authorList>
    </citation>
    <scope>NUCLEOTIDE SEQUENCE</scope>
    <source>
        <strain evidence="15">LFS511W</strain>
    </source>
</reference>
<keyword evidence="4" id="KW-0378">Hydrolase</keyword>
<keyword evidence="7" id="KW-0742">SOS response</keyword>
<evidence type="ECO:0000313" key="16">
    <source>
        <dbReference type="Proteomes" id="UP000680067"/>
    </source>
</evidence>
<evidence type="ECO:0000256" key="10">
    <source>
        <dbReference type="ARBA" id="ARBA00040756"/>
    </source>
</evidence>
<dbReference type="GO" id="GO:0003887">
    <property type="term" value="F:DNA-directed DNA polymerase activity"/>
    <property type="evidence" value="ECO:0007669"/>
    <property type="project" value="UniProtKB-EC"/>
</dbReference>
<evidence type="ECO:0000259" key="14">
    <source>
        <dbReference type="PROSITE" id="PS50164"/>
    </source>
</evidence>
<evidence type="ECO:0000256" key="7">
    <source>
        <dbReference type="ARBA" id="ARBA00023236"/>
    </source>
</evidence>
<evidence type="ECO:0000313" key="15">
    <source>
        <dbReference type="EMBL" id="MBR7780721.1"/>
    </source>
</evidence>
<protein>
    <recommendedName>
        <fullName evidence="10">Excinuclease cho</fullName>
        <ecNumber evidence="1">2.7.7.7</ecNumber>
    </recommendedName>
    <alternativeName>
        <fullName evidence="12">Endonuclease cho</fullName>
    </alternativeName>
    <alternativeName>
        <fullName evidence="11">UvrC homolog protein</fullName>
    </alternativeName>
</protein>
<evidence type="ECO:0000256" key="1">
    <source>
        <dbReference type="ARBA" id="ARBA00012417"/>
    </source>
</evidence>
<accession>A0A941DMF1</accession>
<dbReference type="InterPro" id="IPR050066">
    <property type="entry name" value="UvrABC_protein_C"/>
</dbReference>
<comment type="catalytic activity">
    <reaction evidence="13">
        <text>DNA(n) + a 2'-deoxyribonucleoside 5'-triphosphate = DNA(n+1) + diphosphate</text>
        <dbReference type="Rhea" id="RHEA:22508"/>
        <dbReference type="Rhea" id="RHEA-COMP:17339"/>
        <dbReference type="Rhea" id="RHEA-COMP:17340"/>
        <dbReference type="ChEBI" id="CHEBI:33019"/>
        <dbReference type="ChEBI" id="CHEBI:61560"/>
        <dbReference type="ChEBI" id="CHEBI:173112"/>
        <dbReference type="EC" id="2.7.7.7"/>
    </reaction>
</comment>
<comment type="subunit">
    <text evidence="9">DNA polymerase III contains a core (composed of alpha, epsilon and theta chains) that associates with a tau subunit. This core dimerizes to form the POLIII' complex. PolIII' associates with the gamma complex (composed of gamma, delta, delta', psi and chi chains) and with the beta chain to form the complete DNA polymerase III complex.</text>
</comment>
<evidence type="ECO:0000256" key="11">
    <source>
        <dbReference type="ARBA" id="ARBA00042138"/>
    </source>
</evidence>
<dbReference type="Pfam" id="PF01541">
    <property type="entry name" value="GIY-YIG"/>
    <property type="match status" value="1"/>
</dbReference>
<gene>
    <name evidence="15" type="ORF">KDM89_01085</name>
</gene>
<sequence length="499" mass="56223">MYPRLHNNGAGSRRLPAFCLQQATIRFATICRNTVLNLAATPLAFIDLETTGTVATQDRITEIAIITWDGEQSTSWSALIDPQTGIPAFVEQLTGITNDMVRGQPVFADLAHEIAARLSGHMIVAHNARFDYGFLKNEFKRCDISFRAPVLCTLKLSRKLFPQHFKHNLDAIIERHQLDAGDRHRAMSDTSVLFQLWRQLEQQFSTEHLHAVVKELTTRSSLPPHLDPAIVDQLPQAYGVYLFYGENRLPIYIGKSNQLRQRVLSHFSADHAINKEMQLSQQVRDIEWIGCAGEVDALITEARLVKEKQPTLNRQLRRNTEFCSWQLAADEDGYLRPQLVYARDLQPGKQDELFGLFKSGASAKEFLLKAAKEYQLCNAILGLEKLPAGKPCFSFQLKQCRGACCAREKPAPHNQRLQTALSEEKLKAWPFNGPAVLPEGDIWHVIDAWCYLGKASSPQQAGEVLQSGQPRFDKDTYRILVKYGNRMQALASLTGAVTE</sequence>
<dbReference type="InterPro" id="IPR047296">
    <property type="entry name" value="GIY-YIG_UvrC_Cho"/>
</dbReference>
<dbReference type="GO" id="GO:0009380">
    <property type="term" value="C:excinuclease repair complex"/>
    <property type="evidence" value="ECO:0007669"/>
    <property type="project" value="TreeGrafter"/>
</dbReference>
<dbReference type="CDD" id="cd10434">
    <property type="entry name" value="GIY-YIG_UvrC_Cho"/>
    <property type="match status" value="1"/>
</dbReference>
<dbReference type="AlphaFoldDB" id="A0A941DMF1"/>
<dbReference type="PANTHER" id="PTHR30562">
    <property type="entry name" value="UVRC/OXIDOREDUCTASE"/>
    <property type="match status" value="1"/>
</dbReference>
<evidence type="ECO:0000256" key="12">
    <source>
        <dbReference type="ARBA" id="ARBA00042732"/>
    </source>
</evidence>
<evidence type="ECO:0000256" key="8">
    <source>
        <dbReference type="ARBA" id="ARBA00025483"/>
    </source>
</evidence>
<dbReference type="PANTHER" id="PTHR30562:SF10">
    <property type="entry name" value="EXCINUCLEASE CHO"/>
    <property type="match status" value="1"/>
</dbReference>
<dbReference type="InterPro" id="IPR000305">
    <property type="entry name" value="GIY-YIG_endonuc"/>
</dbReference>
<name>A0A941DMF1_9BURK</name>
<keyword evidence="16" id="KW-1185">Reference proteome</keyword>
<dbReference type="GO" id="GO:0003677">
    <property type="term" value="F:DNA binding"/>
    <property type="evidence" value="ECO:0007669"/>
    <property type="project" value="InterPro"/>
</dbReference>
<keyword evidence="6" id="KW-0234">DNA repair</keyword>
<dbReference type="InterPro" id="IPR035901">
    <property type="entry name" value="GIY-YIG_endonuc_sf"/>
</dbReference>
<dbReference type="InterPro" id="IPR013520">
    <property type="entry name" value="Ribonucl_H"/>
</dbReference>
<evidence type="ECO:0000256" key="13">
    <source>
        <dbReference type="ARBA" id="ARBA00049244"/>
    </source>
</evidence>
<evidence type="ECO:0000256" key="9">
    <source>
        <dbReference type="ARBA" id="ARBA00026073"/>
    </source>
</evidence>
<dbReference type="SMART" id="SM00465">
    <property type="entry name" value="GIYc"/>
    <property type="match status" value="1"/>
</dbReference>
<organism evidence="15 16">
    <name type="scientific">Undibacterium luofuense</name>
    <dbReference type="NCBI Taxonomy" id="2828733"/>
    <lineage>
        <taxon>Bacteria</taxon>
        <taxon>Pseudomonadati</taxon>
        <taxon>Pseudomonadota</taxon>
        <taxon>Betaproteobacteria</taxon>
        <taxon>Burkholderiales</taxon>
        <taxon>Oxalobacteraceae</taxon>
        <taxon>Undibacterium</taxon>
    </lineage>
</organism>
<dbReference type="InterPro" id="IPR012337">
    <property type="entry name" value="RNaseH-like_sf"/>
</dbReference>
<keyword evidence="3" id="KW-0228">DNA excision</keyword>
<evidence type="ECO:0000256" key="2">
    <source>
        <dbReference type="ARBA" id="ARBA00022763"/>
    </source>
</evidence>
<keyword evidence="2" id="KW-0227">DNA damage</keyword>
<dbReference type="InterPro" id="IPR006054">
    <property type="entry name" value="DnaQ"/>
</dbReference>
<comment type="caution">
    <text evidence="15">The sequence shown here is derived from an EMBL/GenBank/DDBJ whole genome shotgun (WGS) entry which is preliminary data.</text>
</comment>
<dbReference type="Gene3D" id="3.40.1440.10">
    <property type="entry name" value="GIY-YIG endonuclease"/>
    <property type="match status" value="1"/>
</dbReference>
<evidence type="ECO:0000256" key="3">
    <source>
        <dbReference type="ARBA" id="ARBA00022769"/>
    </source>
</evidence>
<dbReference type="Proteomes" id="UP000680067">
    <property type="component" value="Unassembled WGS sequence"/>
</dbReference>